<sequence>MRAAIYDSASPSGAKVVQKPKPTLAKPEQHPNPLQFRILYFLGCTLMRFLRFVFPFVPEPFGTCPSRAFVTVKVQAGGVNPVDAKFLYGDKIPQLITSVKAFLQGRTAGIDFAGVVVEAGPGAPYKKGDKVYGCAPPASGSYAEVIRVPTDFIYHKPTNLTFAEAAAMPLVGLTVTQLFSDLKLSKGQHLCILGASGGTGHIAVQIARHMGLKVTAVCGSRNKQFVKDLGADDVICYDTEQDIMETLSGVCAARGKFDAVFDSVSSHDPRDSVFSYEKKIRQKGLIGKGCQYCIIGGLLWDWVCAHFKRHLGIDLFAKDRFLHWVRFPNASGHLKTLKECVEKGGVKSEVCDVFPLTSEGVQEAFAKQMSRRVTGKLVIDMERTAEQIKSAR</sequence>
<evidence type="ECO:0000313" key="3">
    <source>
        <dbReference type="EMBL" id="GMI28230.1"/>
    </source>
</evidence>
<evidence type="ECO:0000259" key="2">
    <source>
        <dbReference type="SMART" id="SM00829"/>
    </source>
</evidence>
<reference evidence="3 4" key="1">
    <citation type="journal article" date="2023" name="Commun. Biol.">
        <title>Genome analysis of Parmales, the sister group of diatoms, reveals the evolutionary specialization of diatoms from phago-mixotrophs to photoautotrophs.</title>
        <authorList>
            <person name="Ban H."/>
            <person name="Sato S."/>
            <person name="Yoshikawa S."/>
            <person name="Yamada K."/>
            <person name="Nakamura Y."/>
            <person name="Ichinomiya M."/>
            <person name="Sato N."/>
            <person name="Blanc-Mathieu R."/>
            <person name="Endo H."/>
            <person name="Kuwata A."/>
            <person name="Ogata H."/>
        </authorList>
    </citation>
    <scope>NUCLEOTIDE SEQUENCE [LARGE SCALE GENOMIC DNA]</scope>
</reference>
<comment type="caution">
    <text evidence="3">The sequence shown here is derived from an EMBL/GenBank/DDBJ whole genome shotgun (WGS) entry which is preliminary data.</text>
</comment>
<organism evidence="3 4">
    <name type="scientific">Tetraparma gracilis</name>
    <dbReference type="NCBI Taxonomy" id="2962635"/>
    <lineage>
        <taxon>Eukaryota</taxon>
        <taxon>Sar</taxon>
        <taxon>Stramenopiles</taxon>
        <taxon>Ochrophyta</taxon>
        <taxon>Bolidophyceae</taxon>
        <taxon>Parmales</taxon>
        <taxon>Triparmaceae</taxon>
        <taxon>Tetraparma</taxon>
    </lineage>
</organism>
<keyword evidence="4" id="KW-1185">Reference proteome</keyword>
<dbReference type="InterPro" id="IPR013149">
    <property type="entry name" value="ADH-like_C"/>
</dbReference>
<dbReference type="Pfam" id="PF00107">
    <property type="entry name" value="ADH_zinc_N"/>
    <property type="match status" value="1"/>
</dbReference>
<dbReference type="PANTHER" id="PTHR11695:SF648">
    <property type="entry name" value="ZINC-BINDING OXIDOREDUCTASE"/>
    <property type="match status" value="1"/>
</dbReference>
<accession>A0ABQ6MLS4</accession>
<feature type="region of interest" description="Disordered" evidence="1">
    <location>
        <begin position="1"/>
        <end position="29"/>
    </location>
</feature>
<dbReference type="PANTHER" id="PTHR11695">
    <property type="entry name" value="ALCOHOL DEHYDROGENASE RELATED"/>
    <property type="match status" value="1"/>
</dbReference>
<dbReference type="Gene3D" id="3.40.50.720">
    <property type="entry name" value="NAD(P)-binding Rossmann-like Domain"/>
    <property type="match status" value="1"/>
</dbReference>
<dbReference type="EMBL" id="BRYB01002960">
    <property type="protein sequence ID" value="GMI28230.1"/>
    <property type="molecule type" value="Genomic_DNA"/>
</dbReference>
<feature type="domain" description="Enoyl reductase (ER)" evidence="2">
    <location>
        <begin position="45"/>
        <end position="379"/>
    </location>
</feature>
<evidence type="ECO:0000256" key="1">
    <source>
        <dbReference type="SAM" id="MobiDB-lite"/>
    </source>
</evidence>
<name>A0ABQ6MLS4_9STRA</name>
<dbReference type="SUPFAM" id="SSF50129">
    <property type="entry name" value="GroES-like"/>
    <property type="match status" value="1"/>
</dbReference>
<dbReference type="InterPro" id="IPR011032">
    <property type="entry name" value="GroES-like_sf"/>
</dbReference>
<dbReference type="InterPro" id="IPR036291">
    <property type="entry name" value="NAD(P)-bd_dom_sf"/>
</dbReference>
<evidence type="ECO:0000313" key="4">
    <source>
        <dbReference type="Proteomes" id="UP001165060"/>
    </source>
</evidence>
<dbReference type="InterPro" id="IPR013154">
    <property type="entry name" value="ADH-like_N"/>
</dbReference>
<dbReference type="Gene3D" id="3.90.180.10">
    <property type="entry name" value="Medium-chain alcohol dehydrogenases, catalytic domain"/>
    <property type="match status" value="1"/>
</dbReference>
<dbReference type="InterPro" id="IPR020843">
    <property type="entry name" value="ER"/>
</dbReference>
<dbReference type="Pfam" id="PF08240">
    <property type="entry name" value="ADH_N"/>
    <property type="match status" value="1"/>
</dbReference>
<gene>
    <name evidence="3" type="ORF">TeGR_g11195</name>
</gene>
<dbReference type="SUPFAM" id="SSF51735">
    <property type="entry name" value="NAD(P)-binding Rossmann-fold domains"/>
    <property type="match status" value="1"/>
</dbReference>
<protein>
    <recommendedName>
        <fullName evidence="2">Enoyl reductase (ER) domain-containing protein</fullName>
    </recommendedName>
</protein>
<dbReference type="Proteomes" id="UP001165060">
    <property type="component" value="Unassembled WGS sequence"/>
</dbReference>
<dbReference type="CDD" id="cd08267">
    <property type="entry name" value="MDR1"/>
    <property type="match status" value="1"/>
</dbReference>
<dbReference type="SMART" id="SM00829">
    <property type="entry name" value="PKS_ER"/>
    <property type="match status" value="1"/>
</dbReference>
<dbReference type="InterPro" id="IPR050700">
    <property type="entry name" value="YIM1/Zinc_Alcohol_DH_Fams"/>
</dbReference>
<proteinExistence type="predicted"/>